<protein>
    <recommendedName>
        <fullName evidence="4">Tetratricopeptide repeat protein</fullName>
    </recommendedName>
</protein>
<reference evidence="2 3" key="1">
    <citation type="submission" date="2021-06" db="EMBL/GenBank/DDBJ databases">
        <title>Ecological speciation of a Streptomyces species isolated from different habitats and geographic origins.</title>
        <authorList>
            <person name="Wang J."/>
        </authorList>
    </citation>
    <scope>NUCLEOTIDE SEQUENCE [LARGE SCALE GENOMIC DNA]</scope>
    <source>
        <strain evidence="2 3">FXJ8.012</strain>
    </source>
</reference>
<evidence type="ECO:0000313" key="2">
    <source>
        <dbReference type="EMBL" id="MBZ6152149.1"/>
    </source>
</evidence>
<accession>A0ABS7W3N5</accession>
<gene>
    <name evidence="2" type="ORF">KVH32_13405</name>
</gene>
<evidence type="ECO:0008006" key="4">
    <source>
        <dbReference type="Google" id="ProtNLM"/>
    </source>
</evidence>
<proteinExistence type="predicted"/>
<sequence length="442" mass="46994">MAVGNASLLGIGYLILGRRRLFWSAAAVTAVLLWLTYGTAATWAELLLVLWWAAVVAHGLRLARRHPAAGPRRGQRVLALALTVPVLAAAGWVRFDAYGIEDAVAGARADGDCGAAVDAQDGVEFRHRLLAAPVAARGDTVVGACERLDTAGSYLSSGLTGDLDALETGFGRLGAVLGEPGNERTVEAVLTDFLGQLPTEDGCLSVGIADWLRDREDGPKALTGPAAATAARTAPGALVECGDSLMADRRWADARARYQRLLDDHPDDRRADDAREGVRKAGLAIELDRVEDLVRAADGMDSGYCRKPAKYSAAPAYRKGRSGVVFAGDTEYTDKLPGEWRAGTSRAALVVCADEAGAGDVIETCQYRDHDGRIGSVRFNKLSVRVKAYALRTGRLVTDRTVQMDGESCPGILRYFGELPSRMAATPSDGDVRDAFGPVIGR</sequence>
<organism evidence="2 3">
    <name type="scientific">Streptomyces olivaceus</name>
    <dbReference type="NCBI Taxonomy" id="47716"/>
    <lineage>
        <taxon>Bacteria</taxon>
        <taxon>Bacillati</taxon>
        <taxon>Actinomycetota</taxon>
        <taxon>Actinomycetes</taxon>
        <taxon>Kitasatosporales</taxon>
        <taxon>Streptomycetaceae</taxon>
        <taxon>Streptomyces</taxon>
    </lineage>
</organism>
<keyword evidence="1" id="KW-1133">Transmembrane helix</keyword>
<dbReference type="Proteomes" id="UP000758701">
    <property type="component" value="Unassembled WGS sequence"/>
</dbReference>
<dbReference type="EMBL" id="JAHSTP010000004">
    <property type="protein sequence ID" value="MBZ6152149.1"/>
    <property type="molecule type" value="Genomic_DNA"/>
</dbReference>
<comment type="caution">
    <text evidence="2">The sequence shown here is derived from an EMBL/GenBank/DDBJ whole genome shotgun (WGS) entry which is preliminary data.</text>
</comment>
<keyword evidence="3" id="KW-1185">Reference proteome</keyword>
<feature type="transmembrane region" description="Helical" evidence="1">
    <location>
        <begin position="76"/>
        <end position="95"/>
    </location>
</feature>
<dbReference type="RefSeq" id="WP_166625191.1">
    <property type="nucleotide sequence ID" value="NZ_JAHSST010000012.1"/>
</dbReference>
<keyword evidence="1" id="KW-0472">Membrane</keyword>
<evidence type="ECO:0000256" key="1">
    <source>
        <dbReference type="SAM" id="Phobius"/>
    </source>
</evidence>
<keyword evidence="1" id="KW-0812">Transmembrane</keyword>
<feature type="transmembrane region" description="Helical" evidence="1">
    <location>
        <begin position="21"/>
        <end position="40"/>
    </location>
</feature>
<feature type="transmembrane region" description="Helical" evidence="1">
    <location>
        <begin position="46"/>
        <end position="64"/>
    </location>
</feature>
<name>A0ABS7W3N5_STROV</name>
<evidence type="ECO:0000313" key="3">
    <source>
        <dbReference type="Proteomes" id="UP000758701"/>
    </source>
</evidence>